<dbReference type="AlphaFoldDB" id="A0AAN9QAR7"/>
<dbReference type="Proteomes" id="UP001367508">
    <property type="component" value="Unassembled WGS sequence"/>
</dbReference>
<organism evidence="2 3">
    <name type="scientific">Canavalia gladiata</name>
    <name type="common">Sword bean</name>
    <name type="synonym">Dolichos gladiatus</name>
    <dbReference type="NCBI Taxonomy" id="3824"/>
    <lineage>
        <taxon>Eukaryota</taxon>
        <taxon>Viridiplantae</taxon>
        <taxon>Streptophyta</taxon>
        <taxon>Embryophyta</taxon>
        <taxon>Tracheophyta</taxon>
        <taxon>Spermatophyta</taxon>
        <taxon>Magnoliopsida</taxon>
        <taxon>eudicotyledons</taxon>
        <taxon>Gunneridae</taxon>
        <taxon>Pentapetalae</taxon>
        <taxon>rosids</taxon>
        <taxon>fabids</taxon>
        <taxon>Fabales</taxon>
        <taxon>Fabaceae</taxon>
        <taxon>Papilionoideae</taxon>
        <taxon>50 kb inversion clade</taxon>
        <taxon>NPAAA clade</taxon>
        <taxon>indigoferoid/millettioid clade</taxon>
        <taxon>Phaseoleae</taxon>
        <taxon>Canavalia</taxon>
    </lineage>
</organism>
<sequence length="94" mass="10563">MSVTKEEEQQTQLVGRKEPAHRSLLQSDALYQCASKRAGMPEGASLDDRKTPLIGGLIGYDDTLWAGSVVTPLHAPLHDYLKHYRGYVLEFNEY</sequence>
<dbReference type="EMBL" id="JAYMYQ010000005">
    <property type="protein sequence ID" value="KAK7331055.1"/>
    <property type="molecule type" value="Genomic_DNA"/>
</dbReference>
<name>A0AAN9QAR7_CANGL</name>
<protein>
    <submittedName>
        <fullName evidence="2">Uncharacterized protein</fullName>
    </submittedName>
</protein>
<proteinExistence type="predicted"/>
<gene>
    <name evidence="2" type="ORF">VNO77_25266</name>
</gene>
<feature type="region of interest" description="Disordered" evidence="1">
    <location>
        <begin position="1"/>
        <end position="21"/>
    </location>
</feature>
<reference evidence="2 3" key="1">
    <citation type="submission" date="2024-01" db="EMBL/GenBank/DDBJ databases">
        <title>The genomes of 5 underutilized Papilionoideae crops provide insights into root nodulation and disease resistanc.</title>
        <authorList>
            <person name="Jiang F."/>
        </authorList>
    </citation>
    <scope>NUCLEOTIDE SEQUENCE [LARGE SCALE GENOMIC DNA]</scope>
    <source>
        <strain evidence="2">LVBAO_FW01</strain>
        <tissue evidence="2">Leaves</tissue>
    </source>
</reference>
<evidence type="ECO:0000313" key="3">
    <source>
        <dbReference type="Proteomes" id="UP001367508"/>
    </source>
</evidence>
<evidence type="ECO:0000256" key="1">
    <source>
        <dbReference type="SAM" id="MobiDB-lite"/>
    </source>
</evidence>
<evidence type="ECO:0000313" key="2">
    <source>
        <dbReference type="EMBL" id="KAK7331055.1"/>
    </source>
</evidence>
<keyword evidence="3" id="KW-1185">Reference proteome</keyword>
<comment type="caution">
    <text evidence="2">The sequence shown here is derived from an EMBL/GenBank/DDBJ whole genome shotgun (WGS) entry which is preliminary data.</text>
</comment>
<accession>A0AAN9QAR7</accession>